<keyword evidence="1 4" id="KW-0812">Transmembrane</keyword>
<dbReference type="Gene3D" id="1.20.1250.20">
    <property type="entry name" value="MFS general substrate transporter like domains"/>
    <property type="match status" value="2"/>
</dbReference>
<feature type="transmembrane region" description="Helical" evidence="4">
    <location>
        <begin position="273"/>
        <end position="293"/>
    </location>
</feature>
<evidence type="ECO:0000313" key="5">
    <source>
        <dbReference type="EMBL" id="SIR96977.1"/>
    </source>
</evidence>
<evidence type="ECO:0000256" key="3">
    <source>
        <dbReference type="ARBA" id="ARBA00023136"/>
    </source>
</evidence>
<dbReference type="Proteomes" id="UP000187495">
    <property type="component" value="Unassembled WGS sequence"/>
</dbReference>
<dbReference type="EMBL" id="FTNU01000011">
    <property type="protein sequence ID" value="SIR96977.1"/>
    <property type="molecule type" value="Genomic_DNA"/>
</dbReference>
<evidence type="ECO:0000256" key="1">
    <source>
        <dbReference type="ARBA" id="ARBA00022692"/>
    </source>
</evidence>
<feature type="transmembrane region" description="Helical" evidence="4">
    <location>
        <begin position="246"/>
        <end position="266"/>
    </location>
</feature>
<dbReference type="InterPro" id="IPR052524">
    <property type="entry name" value="MFS_Cyanate_Porter"/>
</dbReference>
<dbReference type="PANTHER" id="PTHR23523">
    <property type="match status" value="1"/>
</dbReference>
<evidence type="ECO:0000313" key="6">
    <source>
        <dbReference type="Proteomes" id="UP000187495"/>
    </source>
</evidence>
<protein>
    <submittedName>
        <fullName evidence="5">MFS transporter, CP family, cyanate transporter</fullName>
    </submittedName>
</protein>
<feature type="transmembrane region" description="Helical" evidence="4">
    <location>
        <begin position="222"/>
        <end position="240"/>
    </location>
</feature>
<dbReference type="AlphaFoldDB" id="A0A1N7F9H0"/>
<feature type="transmembrane region" description="Helical" evidence="4">
    <location>
        <begin position="299"/>
        <end position="318"/>
    </location>
</feature>
<accession>A0A1N7F9H0</accession>
<keyword evidence="2 4" id="KW-1133">Transmembrane helix</keyword>
<dbReference type="InterPro" id="IPR011701">
    <property type="entry name" value="MFS"/>
</dbReference>
<feature type="transmembrane region" description="Helical" evidence="4">
    <location>
        <begin position="339"/>
        <end position="356"/>
    </location>
</feature>
<dbReference type="Pfam" id="PF07690">
    <property type="entry name" value="MFS_1"/>
    <property type="match status" value="1"/>
</dbReference>
<feature type="transmembrane region" description="Helical" evidence="4">
    <location>
        <begin position="82"/>
        <end position="99"/>
    </location>
</feature>
<reference evidence="6" key="1">
    <citation type="submission" date="2017-01" db="EMBL/GenBank/DDBJ databases">
        <authorList>
            <person name="Varghese N."/>
            <person name="Submissions S."/>
        </authorList>
    </citation>
    <scope>NUCLEOTIDE SEQUENCE [LARGE SCALE GENOMIC DNA]</scope>
    <source>
        <strain evidence="6">DSM 21768</strain>
    </source>
</reference>
<dbReference type="SUPFAM" id="SSF103473">
    <property type="entry name" value="MFS general substrate transporter"/>
    <property type="match status" value="1"/>
</dbReference>
<dbReference type="STRING" id="34061.B0189_09480"/>
<keyword evidence="3 4" id="KW-0472">Membrane</keyword>
<evidence type="ECO:0000256" key="4">
    <source>
        <dbReference type="SAM" id="Phobius"/>
    </source>
</evidence>
<dbReference type="GO" id="GO:0022857">
    <property type="term" value="F:transmembrane transporter activity"/>
    <property type="evidence" value="ECO:0007669"/>
    <property type="project" value="InterPro"/>
</dbReference>
<organism evidence="5 6">
    <name type="scientific">Moraxella cuniculi DSM 21768</name>
    <dbReference type="NCBI Taxonomy" id="1122245"/>
    <lineage>
        <taxon>Bacteria</taxon>
        <taxon>Pseudomonadati</taxon>
        <taxon>Pseudomonadota</taxon>
        <taxon>Gammaproteobacteria</taxon>
        <taxon>Moraxellales</taxon>
        <taxon>Moraxellaceae</taxon>
        <taxon>Moraxella</taxon>
    </lineage>
</organism>
<gene>
    <name evidence="5" type="ORF">SAMN02745664_11116</name>
</gene>
<feature type="transmembrane region" description="Helical" evidence="4">
    <location>
        <begin position="134"/>
        <end position="157"/>
    </location>
</feature>
<feature type="transmembrane region" description="Helical" evidence="4">
    <location>
        <begin position="362"/>
        <end position="383"/>
    </location>
</feature>
<dbReference type="PANTHER" id="PTHR23523:SF2">
    <property type="entry name" value="2-NITROIMIDAZOLE TRANSPORTER"/>
    <property type="match status" value="1"/>
</dbReference>
<proteinExistence type="predicted"/>
<sequence>MTAHQVISRVCLPVLLVGLILAAVNMRTPLVMLGSVAPMVATELGLTTTMIGLLGALPMPLFAFGALVSARLARRFGLHRMMIVMTLLLAMGVATRSWFGATVLFIGTLILSFAIGMLNALIAPFIKQHAAGHITVATGVFSLSMSAMAGVGAWAVVPLSEYWGWRVSMSFWAVFSLAAALIWWRFADKPTVADGAEFGTGYSVWQNHQAWHLAAFLGLQSLLFYSIASFLPAIVMSYGVTLQQAVRLALVCQLMALPAIIGLTYLMRRGVSVRLLAIVGTSMNALAVAGLLFMPTQMLMWSVLMGLGCAMVFTLSLMMFSLKTTTAEMARDLSSMAQAIGYSIAFFGPFLLGWLYQWQGDWQLPLAVLLLLMLVNVGFAWTISQTKIDG</sequence>
<dbReference type="InterPro" id="IPR036259">
    <property type="entry name" value="MFS_trans_sf"/>
</dbReference>
<name>A0A1N7F9H0_9GAMM</name>
<dbReference type="RefSeq" id="WP_076555547.1">
    <property type="nucleotide sequence ID" value="NZ_FTNU01000011.1"/>
</dbReference>
<feature type="transmembrane region" description="Helical" evidence="4">
    <location>
        <begin position="105"/>
        <end position="122"/>
    </location>
</feature>
<feature type="transmembrane region" description="Helical" evidence="4">
    <location>
        <begin position="50"/>
        <end position="70"/>
    </location>
</feature>
<feature type="transmembrane region" description="Helical" evidence="4">
    <location>
        <begin position="163"/>
        <end position="184"/>
    </location>
</feature>
<keyword evidence="6" id="KW-1185">Reference proteome</keyword>
<evidence type="ECO:0000256" key="2">
    <source>
        <dbReference type="ARBA" id="ARBA00022989"/>
    </source>
</evidence>